<dbReference type="EMBL" id="MLJW01008939">
    <property type="protein sequence ID" value="OIQ63523.1"/>
    <property type="molecule type" value="Genomic_DNA"/>
</dbReference>
<comment type="caution">
    <text evidence="1">The sequence shown here is derived from an EMBL/GenBank/DDBJ whole genome shotgun (WGS) entry which is preliminary data.</text>
</comment>
<reference evidence="1" key="1">
    <citation type="submission" date="2016-10" db="EMBL/GenBank/DDBJ databases">
        <title>Sequence of Gallionella enrichment culture.</title>
        <authorList>
            <person name="Poehlein A."/>
            <person name="Muehling M."/>
            <person name="Daniel R."/>
        </authorList>
    </citation>
    <scope>NUCLEOTIDE SEQUENCE</scope>
</reference>
<organism evidence="1">
    <name type="scientific">mine drainage metagenome</name>
    <dbReference type="NCBI Taxonomy" id="410659"/>
    <lineage>
        <taxon>unclassified sequences</taxon>
        <taxon>metagenomes</taxon>
        <taxon>ecological metagenomes</taxon>
    </lineage>
</organism>
<sequence length="69" mass="7156">MSGAPICSGIIQFASPVSAGITDMKIMIRPCMVPKALNSSGLSSHTFGFQSSVRMANASTPPTNNITRA</sequence>
<protein>
    <submittedName>
        <fullName evidence="1">Uncharacterized protein</fullName>
    </submittedName>
</protein>
<name>A0A1J5PE59_9ZZZZ</name>
<accession>A0A1J5PE59</accession>
<evidence type="ECO:0000313" key="1">
    <source>
        <dbReference type="EMBL" id="OIQ63523.1"/>
    </source>
</evidence>
<proteinExistence type="predicted"/>
<gene>
    <name evidence="1" type="ORF">GALL_549370</name>
</gene>
<dbReference type="AlphaFoldDB" id="A0A1J5PE59"/>